<accession>A0AAV2NY20</accession>
<reference evidence="1" key="1">
    <citation type="submission" date="2024-04" db="EMBL/GenBank/DDBJ databases">
        <authorList>
            <consortium name="Molecular Ecology Group"/>
        </authorList>
    </citation>
    <scope>NUCLEOTIDE SEQUENCE</scope>
</reference>
<evidence type="ECO:0000313" key="2">
    <source>
        <dbReference type="Proteomes" id="UP001497644"/>
    </source>
</evidence>
<evidence type="ECO:0000313" key="1">
    <source>
        <dbReference type="EMBL" id="CAL1685223.1"/>
    </source>
</evidence>
<sequence>ITDTEAGV</sequence>
<feature type="non-terminal residue" evidence="1">
    <location>
        <position position="1"/>
    </location>
</feature>
<gene>
    <name evidence="1" type="ORF">LPLAT_LOCUS10779</name>
</gene>
<protein>
    <submittedName>
        <fullName evidence="1">Uncharacterized protein</fullName>
    </submittedName>
</protein>
<keyword evidence="2" id="KW-1185">Reference proteome</keyword>
<dbReference type="EMBL" id="OZ034829">
    <property type="protein sequence ID" value="CAL1685223.1"/>
    <property type="molecule type" value="Genomic_DNA"/>
</dbReference>
<organism evidence="1 2">
    <name type="scientific">Lasius platythorax</name>
    <dbReference type="NCBI Taxonomy" id="488582"/>
    <lineage>
        <taxon>Eukaryota</taxon>
        <taxon>Metazoa</taxon>
        <taxon>Ecdysozoa</taxon>
        <taxon>Arthropoda</taxon>
        <taxon>Hexapoda</taxon>
        <taxon>Insecta</taxon>
        <taxon>Pterygota</taxon>
        <taxon>Neoptera</taxon>
        <taxon>Endopterygota</taxon>
        <taxon>Hymenoptera</taxon>
        <taxon>Apocrita</taxon>
        <taxon>Aculeata</taxon>
        <taxon>Formicoidea</taxon>
        <taxon>Formicidae</taxon>
        <taxon>Formicinae</taxon>
        <taxon>Lasius</taxon>
        <taxon>Lasius</taxon>
    </lineage>
</organism>
<proteinExistence type="predicted"/>
<dbReference type="Proteomes" id="UP001497644">
    <property type="component" value="Chromosome 6"/>
</dbReference>
<name>A0AAV2NY20_9HYME</name>